<comment type="caution">
    <text evidence="1">The sequence shown here is derived from an EMBL/GenBank/DDBJ whole genome shotgun (WGS) entry which is preliminary data.</text>
</comment>
<protein>
    <recommendedName>
        <fullName evidence="3">F-box domain-containing protein</fullName>
    </recommendedName>
</protein>
<keyword evidence="2" id="KW-1185">Reference proteome</keyword>
<reference evidence="1 2" key="1">
    <citation type="submission" date="2016-07" db="EMBL/GenBank/DDBJ databases">
        <title>Pervasive Adenine N6-methylation of Active Genes in Fungi.</title>
        <authorList>
            <consortium name="DOE Joint Genome Institute"/>
            <person name="Mondo S.J."/>
            <person name="Dannebaum R.O."/>
            <person name="Kuo R.C."/>
            <person name="Labutti K."/>
            <person name="Haridas S."/>
            <person name="Kuo A."/>
            <person name="Salamov A."/>
            <person name="Ahrendt S.R."/>
            <person name="Lipzen A."/>
            <person name="Sullivan W."/>
            <person name="Andreopoulos W.B."/>
            <person name="Clum A."/>
            <person name="Lindquist E."/>
            <person name="Daum C."/>
            <person name="Ramamoorthy G.K."/>
            <person name="Gryganskyi A."/>
            <person name="Culley D."/>
            <person name="Magnuson J.K."/>
            <person name="James T.Y."/>
            <person name="O'Malley M.A."/>
            <person name="Stajich J.E."/>
            <person name="Spatafora J.W."/>
            <person name="Visel A."/>
            <person name="Grigoriev I.V."/>
        </authorList>
    </citation>
    <scope>NUCLEOTIDE SEQUENCE [LARGE SCALE GENOMIC DNA]</scope>
    <source>
        <strain evidence="1 2">62-1032</strain>
    </source>
</reference>
<dbReference type="Proteomes" id="UP000193467">
    <property type="component" value="Unassembled WGS sequence"/>
</dbReference>
<evidence type="ECO:0000313" key="2">
    <source>
        <dbReference type="Proteomes" id="UP000193467"/>
    </source>
</evidence>
<evidence type="ECO:0008006" key="3">
    <source>
        <dbReference type="Google" id="ProtNLM"/>
    </source>
</evidence>
<organism evidence="1 2">
    <name type="scientific">Leucosporidium creatinivorum</name>
    <dbReference type="NCBI Taxonomy" id="106004"/>
    <lineage>
        <taxon>Eukaryota</taxon>
        <taxon>Fungi</taxon>
        <taxon>Dikarya</taxon>
        <taxon>Basidiomycota</taxon>
        <taxon>Pucciniomycotina</taxon>
        <taxon>Microbotryomycetes</taxon>
        <taxon>Leucosporidiales</taxon>
        <taxon>Leucosporidium</taxon>
    </lineage>
</organism>
<dbReference type="AlphaFoldDB" id="A0A1Y2EQL4"/>
<dbReference type="EMBL" id="MCGR01000044">
    <property type="protein sequence ID" value="ORY73822.1"/>
    <property type="molecule type" value="Genomic_DNA"/>
</dbReference>
<accession>A0A1Y2EQL4</accession>
<sequence>MDEALASLDELSTRRVKSLYLGTRLSFNSEELKEVKVYSISLPQSVNKIVVSNLRLQLCDLPSFVELKRLCLRWVDLGSWESWPSAGLTLTPSAFATPQLGTLESLTLLDVFLYSESFPLWTTWLTPTLLPLLRRLTLGLTGSGTKLGEEENLRLAVSRLAPQLTSFALVQGGSSLGVTDTFPWTAFTALQHLALYPQNSDPSALITFALHGIPRALSLLRIGDTRNLSDFDQLAVPWQKKVCKQLVAALEEDSPSLRKLERLVLESGTAEIGEKAKSQISKLRHTMLERGGCLEARVGWGGEKGQLSWERFLEPW</sequence>
<gene>
    <name evidence="1" type="ORF">BCR35DRAFT_333538</name>
</gene>
<evidence type="ECO:0000313" key="1">
    <source>
        <dbReference type="EMBL" id="ORY73822.1"/>
    </source>
</evidence>
<name>A0A1Y2EQL4_9BASI</name>
<proteinExistence type="predicted"/>
<dbReference type="InParanoid" id="A0A1Y2EQL4"/>